<name>A0A9X4NS89_9BURK</name>
<dbReference type="SUPFAM" id="SSF55469">
    <property type="entry name" value="FMN-dependent nitroreductase-like"/>
    <property type="match status" value="1"/>
</dbReference>
<evidence type="ECO:0000259" key="3">
    <source>
        <dbReference type="Pfam" id="PF00881"/>
    </source>
</evidence>
<gene>
    <name evidence="4" type="ORF">H010_16574</name>
</gene>
<dbReference type="GO" id="GO:0016491">
    <property type="term" value="F:oxidoreductase activity"/>
    <property type="evidence" value="ECO:0007669"/>
    <property type="project" value="UniProtKB-KW"/>
</dbReference>
<dbReference type="PANTHER" id="PTHR43673">
    <property type="entry name" value="NAD(P)H NITROREDUCTASE YDGI-RELATED"/>
    <property type="match status" value="1"/>
</dbReference>
<keyword evidence="5" id="KW-1185">Reference proteome</keyword>
<accession>A0A9X4NS89</accession>
<evidence type="ECO:0000313" key="5">
    <source>
        <dbReference type="Proteomes" id="UP001152876"/>
    </source>
</evidence>
<dbReference type="InterPro" id="IPR000415">
    <property type="entry name" value="Nitroreductase-like"/>
</dbReference>
<dbReference type="Gene3D" id="3.40.109.10">
    <property type="entry name" value="NADH Oxidase"/>
    <property type="match status" value="1"/>
</dbReference>
<protein>
    <submittedName>
        <fullName evidence="4">Nitroreductase</fullName>
    </submittedName>
</protein>
<dbReference type="Pfam" id="PF00881">
    <property type="entry name" value="Nitroreductase"/>
    <property type="match status" value="1"/>
</dbReference>
<sequence length="211" mass="22677">MSLQLPSCPQALELIRARVSTGHFNPAFEIDDDVVADLIGYACEAPSAYHLQNWRFIAVRSGAGKQKLCERAYGQHQVKDAAVTVIVIGTLNGHERIRANLQPLVDAGHMKPADLDAWANDTHRGMHDRPVKQRDEAVRSASLAAMNLMTAAQALGLASAPMGGFDAAAVSAEFGLAPTELPVMLVAIGRPAPGNWPRKPRRPVGEVLSFV</sequence>
<dbReference type="EMBL" id="AOGK01000015">
    <property type="protein sequence ID" value="MDG5976883.1"/>
    <property type="molecule type" value="Genomic_DNA"/>
</dbReference>
<dbReference type="AlphaFoldDB" id="A0A9X4NS89"/>
<dbReference type="OrthoDB" id="9784375at2"/>
<keyword evidence="2" id="KW-0560">Oxidoreductase</keyword>
<organism evidence="4 5">
    <name type="scientific">Hydrogenophaga taeniospiralis CCUG 15921</name>
    <dbReference type="NCBI Taxonomy" id="1281780"/>
    <lineage>
        <taxon>Bacteria</taxon>
        <taxon>Pseudomonadati</taxon>
        <taxon>Pseudomonadota</taxon>
        <taxon>Betaproteobacteria</taxon>
        <taxon>Burkholderiales</taxon>
        <taxon>Comamonadaceae</taxon>
        <taxon>Hydrogenophaga</taxon>
    </lineage>
</organism>
<evidence type="ECO:0000256" key="1">
    <source>
        <dbReference type="ARBA" id="ARBA00007118"/>
    </source>
</evidence>
<reference evidence="4" key="1">
    <citation type="submission" date="2013-01" db="EMBL/GenBank/DDBJ databases">
        <title>Genome draft of Hydrogenophaga taeniospiralis 2K1.</title>
        <authorList>
            <person name="Gomila M."/>
            <person name="Lalucat J."/>
        </authorList>
    </citation>
    <scope>NUCLEOTIDE SEQUENCE</scope>
    <source>
        <strain evidence="4">CCUG 15921</strain>
    </source>
</reference>
<evidence type="ECO:0000313" key="4">
    <source>
        <dbReference type="EMBL" id="MDG5976883.1"/>
    </source>
</evidence>
<proteinExistence type="inferred from homology"/>
<dbReference type="Proteomes" id="UP001152876">
    <property type="component" value="Unassembled WGS sequence"/>
</dbReference>
<comment type="caution">
    <text evidence="4">The sequence shown here is derived from an EMBL/GenBank/DDBJ whole genome shotgun (WGS) entry which is preliminary data.</text>
</comment>
<comment type="similarity">
    <text evidence="1">Belongs to the nitroreductase family.</text>
</comment>
<feature type="domain" description="Nitroreductase" evidence="3">
    <location>
        <begin position="15"/>
        <end position="190"/>
    </location>
</feature>
<dbReference type="RefSeq" id="WP_068174319.1">
    <property type="nucleotide sequence ID" value="NZ_AOGK01000015.1"/>
</dbReference>
<dbReference type="InterPro" id="IPR029479">
    <property type="entry name" value="Nitroreductase"/>
</dbReference>
<evidence type="ECO:0000256" key="2">
    <source>
        <dbReference type="ARBA" id="ARBA00023002"/>
    </source>
</evidence>